<dbReference type="InterPro" id="IPR012340">
    <property type="entry name" value="NA-bd_OB-fold"/>
</dbReference>
<keyword evidence="3 6" id="KW-0240">DNA-directed RNA polymerase</keyword>
<dbReference type="InterPro" id="IPR036898">
    <property type="entry name" value="RNA_pol_Rpb7-like_N_sf"/>
</dbReference>
<dbReference type="GO" id="GO:0003697">
    <property type="term" value="F:single-stranded DNA binding"/>
    <property type="evidence" value="ECO:0007669"/>
    <property type="project" value="TreeGrafter"/>
</dbReference>
<evidence type="ECO:0000313" key="7">
    <source>
        <dbReference type="EMBL" id="GKU99697.1"/>
    </source>
</evidence>
<proteinExistence type="inferred from homology"/>
<accession>A0AAV5IMW0</accession>
<comment type="similarity">
    <text evidence="2">Belongs to the eukaryotic RPB7/RPC8 RNA polymerase subunit family.</text>
</comment>
<evidence type="ECO:0000256" key="5">
    <source>
        <dbReference type="ARBA" id="ARBA00023242"/>
    </source>
</evidence>
<keyword evidence="8" id="KW-1185">Reference proteome</keyword>
<dbReference type="InterPro" id="IPR045113">
    <property type="entry name" value="Rpb7-like"/>
</dbReference>
<gene>
    <name evidence="7" type="ORF">SLEP1_g12503</name>
</gene>
<name>A0AAV5IMW0_9ROSI</name>
<dbReference type="GO" id="GO:0006352">
    <property type="term" value="P:DNA-templated transcription initiation"/>
    <property type="evidence" value="ECO:0007669"/>
    <property type="project" value="UniProtKB-UniRule"/>
</dbReference>
<dbReference type="Gene3D" id="2.40.50.140">
    <property type="entry name" value="Nucleic acid-binding proteins"/>
    <property type="match status" value="1"/>
</dbReference>
<dbReference type="SUPFAM" id="SSF50249">
    <property type="entry name" value="Nucleic acid-binding proteins"/>
    <property type="match status" value="1"/>
</dbReference>
<reference evidence="7 8" key="1">
    <citation type="journal article" date="2021" name="Commun. Biol.">
        <title>The genome of Shorea leprosula (Dipterocarpaceae) highlights the ecological relevance of drought in aseasonal tropical rainforests.</title>
        <authorList>
            <person name="Ng K.K.S."/>
            <person name="Kobayashi M.J."/>
            <person name="Fawcett J.A."/>
            <person name="Hatakeyama M."/>
            <person name="Paape T."/>
            <person name="Ng C.H."/>
            <person name="Ang C.C."/>
            <person name="Tnah L.H."/>
            <person name="Lee C.T."/>
            <person name="Nishiyama T."/>
            <person name="Sese J."/>
            <person name="O'Brien M.J."/>
            <person name="Copetti D."/>
            <person name="Mohd Noor M.I."/>
            <person name="Ong R.C."/>
            <person name="Putra M."/>
            <person name="Sireger I.Z."/>
            <person name="Indrioko S."/>
            <person name="Kosugi Y."/>
            <person name="Izuno A."/>
            <person name="Isagi Y."/>
            <person name="Lee S.L."/>
            <person name="Shimizu K.K."/>
        </authorList>
    </citation>
    <scope>NUCLEOTIDE SEQUENCE [LARGE SCALE GENOMIC DNA]</scope>
    <source>
        <strain evidence="7">214</strain>
    </source>
</reference>
<dbReference type="SUPFAM" id="SSF88798">
    <property type="entry name" value="N-terminal, heterodimerisation domain of RBP7 (RpoE)"/>
    <property type="match status" value="1"/>
</dbReference>
<keyword evidence="5 6" id="KW-0539">Nucleus</keyword>
<evidence type="ECO:0000256" key="4">
    <source>
        <dbReference type="ARBA" id="ARBA00023163"/>
    </source>
</evidence>
<comment type="subcellular location">
    <subcellularLocation>
        <location evidence="1 6">Nucleus</location>
    </subcellularLocation>
</comment>
<protein>
    <recommendedName>
        <fullName evidence="6">DNA-directed RNA polymerase subunit</fullName>
    </recommendedName>
</protein>
<comment type="caution">
    <text evidence="7">The sequence shown here is derived from an EMBL/GenBank/DDBJ whole genome shotgun (WGS) entry which is preliminary data.</text>
</comment>
<dbReference type="AlphaFoldDB" id="A0AAV5IMW0"/>
<dbReference type="FunFam" id="2.40.50.140:FF:000043">
    <property type="entry name" value="DNA-directed RNA polymerase II subunit RPB7"/>
    <property type="match status" value="1"/>
</dbReference>
<dbReference type="EMBL" id="BPVZ01000014">
    <property type="protein sequence ID" value="GKU99697.1"/>
    <property type="molecule type" value="Genomic_DNA"/>
</dbReference>
<sequence>MPKLQRTQTCSSFSIFVLRQRTLTLFFFSPPAILLPISTLHLRLTREFPLSAALFRTLFIDLPFFPSTDSSPPNPFFLVGTSLHSLRRSTLLPSQTCDSAITATLLLLTPPSLSSSLQPESPWELLNSSDQTIAKIEERVNRREKEPRRSIKGAELRESLEKMFLKVQLPWNVIIPADSLDSEGLMLQRQIVIRLLNEFAVKKATKDHGYFLAVTTLESIGEGRVRQQTGDVLFPVVFSGITFKIFTGEILEGVVVKVLKHGVFLKCGPINNLYLSNLKMPDYNYFPGENPFFMNDKMSKIEKDVTIRFIVIGTKWMEAEREVQALVSLDGDYLGPVP</sequence>
<evidence type="ECO:0000256" key="6">
    <source>
        <dbReference type="RuleBase" id="RU369086"/>
    </source>
</evidence>
<dbReference type="PANTHER" id="PTHR12709:SF3">
    <property type="entry name" value="DNA-DIRECTED RNA POLYMERASE V SUBUNIT 7"/>
    <property type="match status" value="1"/>
</dbReference>
<keyword evidence="4 6" id="KW-0804">Transcription</keyword>
<dbReference type="PANTHER" id="PTHR12709">
    <property type="entry name" value="DNA-DIRECTED RNA POLYMERASE II, III"/>
    <property type="match status" value="1"/>
</dbReference>
<dbReference type="GO" id="GO:0003727">
    <property type="term" value="F:single-stranded RNA binding"/>
    <property type="evidence" value="ECO:0007669"/>
    <property type="project" value="TreeGrafter"/>
</dbReference>
<evidence type="ECO:0000256" key="3">
    <source>
        <dbReference type="ARBA" id="ARBA00022478"/>
    </source>
</evidence>
<evidence type="ECO:0000313" key="8">
    <source>
        <dbReference type="Proteomes" id="UP001054252"/>
    </source>
</evidence>
<organism evidence="7 8">
    <name type="scientific">Rubroshorea leprosula</name>
    <dbReference type="NCBI Taxonomy" id="152421"/>
    <lineage>
        <taxon>Eukaryota</taxon>
        <taxon>Viridiplantae</taxon>
        <taxon>Streptophyta</taxon>
        <taxon>Embryophyta</taxon>
        <taxon>Tracheophyta</taxon>
        <taxon>Spermatophyta</taxon>
        <taxon>Magnoliopsida</taxon>
        <taxon>eudicotyledons</taxon>
        <taxon>Gunneridae</taxon>
        <taxon>Pentapetalae</taxon>
        <taxon>rosids</taxon>
        <taxon>malvids</taxon>
        <taxon>Malvales</taxon>
        <taxon>Dipterocarpaceae</taxon>
        <taxon>Rubroshorea</taxon>
    </lineage>
</organism>
<dbReference type="Gene3D" id="3.30.1490.120">
    <property type="entry name" value="RNA polymerase Rpb7-like, N-terminal domain"/>
    <property type="match status" value="1"/>
</dbReference>
<dbReference type="CDD" id="cd04329">
    <property type="entry name" value="RNAP_II_Rpb7_N"/>
    <property type="match status" value="1"/>
</dbReference>
<evidence type="ECO:0000256" key="2">
    <source>
        <dbReference type="ARBA" id="ARBA00009307"/>
    </source>
</evidence>
<dbReference type="Proteomes" id="UP001054252">
    <property type="component" value="Unassembled WGS sequence"/>
</dbReference>
<dbReference type="GO" id="GO:0055029">
    <property type="term" value="C:nuclear DNA-directed RNA polymerase complex"/>
    <property type="evidence" value="ECO:0007669"/>
    <property type="project" value="UniProtKB-ARBA"/>
</dbReference>
<dbReference type="FunFam" id="3.30.1490.120:FF:000001">
    <property type="entry name" value="DNA-directed RNA polymerase II subunit RPB7"/>
    <property type="match status" value="1"/>
</dbReference>
<comment type="function">
    <text evidence="6">DNA-dependent RNA polymerase which catalyzes the transcription of DNA into RNA using the four ribonucleoside triphosphates as substrates.</text>
</comment>
<evidence type="ECO:0000256" key="1">
    <source>
        <dbReference type="ARBA" id="ARBA00004123"/>
    </source>
</evidence>